<dbReference type="Proteomes" id="UP001152622">
    <property type="component" value="Chromosome 3"/>
</dbReference>
<gene>
    <name evidence="2" type="ORF">SKAU_G00096390</name>
</gene>
<proteinExistence type="predicted"/>
<evidence type="ECO:0000256" key="1">
    <source>
        <dbReference type="SAM" id="MobiDB-lite"/>
    </source>
</evidence>
<accession>A0A9Q1FXQ7</accession>
<reference evidence="2" key="1">
    <citation type="journal article" date="2023" name="Science">
        <title>Genome structures resolve the early diversification of teleost fishes.</title>
        <authorList>
            <person name="Parey E."/>
            <person name="Louis A."/>
            <person name="Montfort J."/>
            <person name="Bouchez O."/>
            <person name="Roques C."/>
            <person name="Iampietro C."/>
            <person name="Lluch J."/>
            <person name="Castinel A."/>
            <person name="Donnadieu C."/>
            <person name="Desvignes T."/>
            <person name="Floi Bucao C."/>
            <person name="Jouanno E."/>
            <person name="Wen M."/>
            <person name="Mejri S."/>
            <person name="Dirks R."/>
            <person name="Jansen H."/>
            <person name="Henkel C."/>
            <person name="Chen W.J."/>
            <person name="Zahm M."/>
            <person name="Cabau C."/>
            <person name="Klopp C."/>
            <person name="Thompson A.W."/>
            <person name="Robinson-Rechavi M."/>
            <person name="Braasch I."/>
            <person name="Lecointre G."/>
            <person name="Bobe J."/>
            <person name="Postlethwait J.H."/>
            <person name="Berthelot C."/>
            <person name="Roest Crollius H."/>
            <person name="Guiguen Y."/>
        </authorList>
    </citation>
    <scope>NUCLEOTIDE SEQUENCE</scope>
    <source>
        <strain evidence="2">WJC10195</strain>
    </source>
</reference>
<dbReference type="AlphaFoldDB" id="A0A9Q1FXQ7"/>
<feature type="region of interest" description="Disordered" evidence="1">
    <location>
        <begin position="86"/>
        <end position="121"/>
    </location>
</feature>
<dbReference type="EMBL" id="JAINUF010000003">
    <property type="protein sequence ID" value="KAJ8369611.1"/>
    <property type="molecule type" value="Genomic_DNA"/>
</dbReference>
<keyword evidence="3" id="KW-1185">Reference proteome</keyword>
<name>A0A9Q1FXQ7_SYNKA</name>
<organism evidence="2 3">
    <name type="scientific">Synaphobranchus kaupii</name>
    <name type="common">Kaup's arrowtooth eel</name>
    <dbReference type="NCBI Taxonomy" id="118154"/>
    <lineage>
        <taxon>Eukaryota</taxon>
        <taxon>Metazoa</taxon>
        <taxon>Chordata</taxon>
        <taxon>Craniata</taxon>
        <taxon>Vertebrata</taxon>
        <taxon>Euteleostomi</taxon>
        <taxon>Actinopterygii</taxon>
        <taxon>Neopterygii</taxon>
        <taxon>Teleostei</taxon>
        <taxon>Anguilliformes</taxon>
        <taxon>Synaphobranchidae</taxon>
        <taxon>Synaphobranchus</taxon>
    </lineage>
</organism>
<sequence>MQCRWHPSPHLDSKAPCWRFDDITRTKAVPALFIETEGRKWEALVAQALAVAHHIGVIKPIPVGNRPRTLPVYQRSRVGDGVYGWPRAADDGDHSSRTASPTGWAKTPPQGPISHTDTRSLDDCEVQSPMGFICQCASGLAEPQDKAGQRWEKTGQWARWDKAGLGDRSRTKLAIYI</sequence>
<evidence type="ECO:0000313" key="3">
    <source>
        <dbReference type="Proteomes" id="UP001152622"/>
    </source>
</evidence>
<protein>
    <submittedName>
        <fullName evidence="2">Uncharacterized protein</fullName>
    </submittedName>
</protein>
<evidence type="ECO:0000313" key="2">
    <source>
        <dbReference type="EMBL" id="KAJ8369611.1"/>
    </source>
</evidence>
<comment type="caution">
    <text evidence="2">The sequence shown here is derived from an EMBL/GenBank/DDBJ whole genome shotgun (WGS) entry which is preliminary data.</text>
</comment>